<protein>
    <submittedName>
        <fullName evidence="1">Uncharacterized protein</fullName>
    </submittedName>
</protein>
<dbReference type="EMBL" id="JACHJW010000001">
    <property type="protein sequence ID" value="MBB4958671.1"/>
    <property type="molecule type" value="Genomic_DNA"/>
</dbReference>
<gene>
    <name evidence="1" type="ORF">FHR38_002404</name>
</gene>
<evidence type="ECO:0000313" key="1">
    <source>
        <dbReference type="EMBL" id="MBB4958671.1"/>
    </source>
</evidence>
<proteinExistence type="predicted"/>
<dbReference type="Proteomes" id="UP000578819">
    <property type="component" value="Unassembled WGS sequence"/>
</dbReference>
<organism evidence="1 2">
    <name type="scientific">Micromonospora polyrhachis</name>
    <dbReference type="NCBI Taxonomy" id="1282883"/>
    <lineage>
        <taxon>Bacteria</taxon>
        <taxon>Bacillati</taxon>
        <taxon>Actinomycetota</taxon>
        <taxon>Actinomycetes</taxon>
        <taxon>Micromonosporales</taxon>
        <taxon>Micromonosporaceae</taxon>
        <taxon>Micromonospora</taxon>
    </lineage>
</organism>
<comment type="caution">
    <text evidence="1">The sequence shown here is derived from an EMBL/GenBank/DDBJ whole genome shotgun (WGS) entry which is preliminary data.</text>
</comment>
<reference evidence="1 2" key="1">
    <citation type="submission" date="2020-08" db="EMBL/GenBank/DDBJ databases">
        <title>Sequencing the genomes of 1000 actinobacteria strains.</title>
        <authorList>
            <person name="Klenk H.-P."/>
        </authorList>
    </citation>
    <scope>NUCLEOTIDE SEQUENCE [LARGE SCALE GENOMIC DNA]</scope>
    <source>
        <strain evidence="1 2">DSM 45886</strain>
    </source>
</reference>
<dbReference type="RefSeq" id="WP_184534730.1">
    <property type="nucleotide sequence ID" value="NZ_JACHJW010000001.1"/>
</dbReference>
<dbReference type="AlphaFoldDB" id="A0A7W7SPY9"/>
<name>A0A7W7SPY9_9ACTN</name>
<keyword evidence="2" id="KW-1185">Reference proteome</keyword>
<accession>A0A7W7SPY9</accession>
<evidence type="ECO:0000313" key="2">
    <source>
        <dbReference type="Proteomes" id="UP000578819"/>
    </source>
</evidence>
<sequence length="65" mass="7315">MPQLARAVGMGDEELRNWIGTLDPARALRIQQAHPLAFFDLHLRGRRGHLLDGPSANFPEVKFIP</sequence>